<proteinExistence type="predicted"/>
<organism evidence="1">
    <name type="scientific">Haemonchus placei</name>
    <name type="common">Barber's pole worm</name>
    <dbReference type="NCBI Taxonomy" id="6290"/>
    <lineage>
        <taxon>Eukaryota</taxon>
        <taxon>Metazoa</taxon>
        <taxon>Ecdysozoa</taxon>
        <taxon>Nematoda</taxon>
        <taxon>Chromadorea</taxon>
        <taxon>Rhabditida</taxon>
        <taxon>Rhabditina</taxon>
        <taxon>Rhabditomorpha</taxon>
        <taxon>Strongyloidea</taxon>
        <taxon>Trichostrongylidae</taxon>
        <taxon>Haemonchus</taxon>
    </lineage>
</organism>
<sequence length="137" mass="16455">LVRVPFGAEVLSITRQSCDNRFTDVIPACDTVIGMFPRIIRWRRWWWLLSTALYDAMYANGWWRTNSVEEVWVVEAVMHCHQWEEAAVMQLHRHLHQCQYMEAVEEHILLANRTIFCTSSDFHFLYIYVDRKINCFN</sequence>
<dbReference type="AlphaFoldDB" id="A0A0N4WB83"/>
<dbReference type="WBParaSite" id="HPLM_0000769201-mRNA-1">
    <property type="protein sequence ID" value="HPLM_0000769201-mRNA-1"/>
    <property type="gene ID" value="HPLM_0000769201"/>
</dbReference>
<evidence type="ECO:0000313" key="1">
    <source>
        <dbReference type="WBParaSite" id="HPLM_0000769201-mRNA-1"/>
    </source>
</evidence>
<name>A0A0N4WB83_HAEPC</name>
<reference evidence="1" key="1">
    <citation type="submission" date="2017-02" db="UniProtKB">
        <authorList>
            <consortium name="WormBaseParasite"/>
        </authorList>
    </citation>
    <scope>IDENTIFICATION</scope>
</reference>
<accession>A0A0N4WB83</accession>
<protein>
    <submittedName>
        <fullName evidence="1">Secreted protein</fullName>
    </submittedName>
</protein>